<dbReference type="Gene3D" id="3.40.50.300">
    <property type="entry name" value="P-loop containing nucleotide triphosphate hydrolases"/>
    <property type="match status" value="1"/>
</dbReference>
<evidence type="ECO:0000313" key="4">
    <source>
        <dbReference type="Proteomes" id="UP000318571"/>
    </source>
</evidence>
<dbReference type="Proteomes" id="UP000318571">
    <property type="component" value="Chromosome 7"/>
</dbReference>
<dbReference type="Gene3D" id="2.40.320.10">
    <property type="entry name" value="Hypothetical Protein Pfu-838710-001"/>
    <property type="match status" value="1"/>
</dbReference>
<dbReference type="GO" id="GO:0045494">
    <property type="term" value="P:photoreceptor cell maintenance"/>
    <property type="evidence" value="ECO:0007669"/>
    <property type="project" value="TreeGrafter"/>
</dbReference>
<feature type="domain" description="NadR/Ttd14 AAA" evidence="2">
    <location>
        <begin position="22"/>
        <end position="205"/>
    </location>
</feature>
<dbReference type="GO" id="GO:0035091">
    <property type="term" value="F:phosphatidylinositol binding"/>
    <property type="evidence" value="ECO:0007669"/>
    <property type="project" value="TreeGrafter"/>
</dbReference>
<dbReference type="Pfam" id="PF13521">
    <property type="entry name" value="AAA_28"/>
    <property type="match status" value="1"/>
</dbReference>
<dbReference type="InterPro" id="IPR053227">
    <property type="entry name" value="TRPL-trafficking_regulator"/>
</dbReference>
<dbReference type="OrthoDB" id="6375174at2759"/>
<dbReference type="SUPFAM" id="SSF55154">
    <property type="entry name" value="CYTH-like phosphatases"/>
    <property type="match status" value="1"/>
</dbReference>
<dbReference type="PANTHER" id="PTHR34932:SF1">
    <property type="entry name" value="TRPL TRANSLOCATION DEFECT PROTEIN 14"/>
    <property type="match status" value="1"/>
</dbReference>
<dbReference type="GO" id="GO:0070300">
    <property type="term" value="F:phosphatidic acid binding"/>
    <property type="evidence" value="ECO:0007669"/>
    <property type="project" value="TreeGrafter"/>
</dbReference>
<organism evidence="3 4">
    <name type="scientific">Tigriopus californicus</name>
    <name type="common">Marine copepod</name>
    <dbReference type="NCBI Taxonomy" id="6832"/>
    <lineage>
        <taxon>Eukaryota</taxon>
        <taxon>Metazoa</taxon>
        <taxon>Ecdysozoa</taxon>
        <taxon>Arthropoda</taxon>
        <taxon>Crustacea</taxon>
        <taxon>Multicrustacea</taxon>
        <taxon>Hexanauplia</taxon>
        <taxon>Copepoda</taxon>
        <taxon>Harpacticoida</taxon>
        <taxon>Harpacticidae</taxon>
        <taxon>Tigriopus</taxon>
    </lineage>
</organism>
<accession>A0A553P1X3</accession>
<dbReference type="AlphaFoldDB" id="A0A553P1X3"/>
<feature type="compositionally biased region" description="Polar residues" evidence="1">
    <location>
        <begin position="420"/>
        <end position="447"/>
    </location>
</feature>
<dbReference type="FunFam" id="3.40.50.300:FF:001321">
    <property type="entry name" value="Uncharacterized protein, isoform B"/>
    <property type="match status" value="1"/>
</dbReference>
<evidence type="ECO:0000313" key="3">
    <source>
        <dbReference type="EMBL" id="TRY71688.1"/>
    </source>
</evidence>
<dbReference type="InterPro" id="IPR038727">
    <property type="entry name" value="NadR/Ttd14_AAA_dom"/>
</dbReference>
<dbReference type="SUPFAM" id="SSF52540">
    <property type="entry name" value="P-loop containing nucleoside triphosphate hydrolases"/>
    <property type="match status" value="1"/>
</dbReference>
<evidence type="ECO:0000259" key="2">
    <source>
        <dbReference type="Pfam" id="PF13521"/>
    </source>
</evidence>
<comment type="caution">
    <text evidence="3">The sequence shown here is derived from an EMBL/GenBank/DDBJ whole genome shotgun (WGS) entry which is preliminary data.</text>
</comment>
<dbReference type="InterPro" id="IPR033469">
    <property type="entry name" value="CYTH-like_dom_sf"/>
</dbReference>
<dbReference type="GO" id="GO:0005525">
    <property type="term" value="F:GTP binding"/>
    <property type="evidence" value="ECO:0007669"/>
    <property type="project" value="TreeGrafter"/>
</dbReference>
<dbReference type="EMBL" id="VCGU01000008">
    <property type="protein sequence ID" value="TRY71688.1"/>
    <property type="molecule type" value="Genomic_DNA"/>
</dbReference>
<dbReference type="OMA" id="THGKQDE"/>
<evidence type="ECO:0000256" key="1">
    <source>
        <dbReference type="SAM" id="MobiDB-lite"/>
    </source>
</evidence>
<protein>
    <recommendedName>
        <fullName evidence="2">NadR/Ttd14 AAA domain-containing protein</fullName>
    </recommendedName>
</protein>
<sequence>MKLLTDLETVMQREQNKTKIWKLVLTGGPCGGKTTGQSRISTFFENLGWKVYRVPETATVLISGGVNFADLSPEAAEKFQENLLKTMIQMEDTYFDLANAVADRNVLVICDRGTMDASAFISREQWERILARLGLDEVEMRDNRYNQVIHMVTAAKGAEQFYTVEHHAARSEGLDEARERDTRAAEAWVGHPYVDIVDNSSDFETKINNLITRVAWSMGLDVGDRLRSGAKKVKFVVNGPLPGDHAFPSFRDFTVHHHYLQTNSRMMQSRLRKRGRKGKWSYTHTIRKQVSGQMIEVKIPLTHRDYSTLLSQEDSNHFPVYKTRRCFLFQNQYFQMDIYKEPCHGRCKGLMLLETYTTLTGEDLLKRLPPFLNLGNNVTGDSAFSMFNLSLRDDWANNKKFCHRLSDDEDEDEDVKRVTKQAQNRLDASMSRQSSPNGSQLLTPEGE</sequence>
<proteinExistence type="predicted"/>
<name>A0A553P1X3_TIGCA</name>
<keyword evidence="4" id="KW-1185">Reference proteome</keyword>
<reference evidence="3 4" key="1">
    <citation type="journal article" date="2018" name="Nat. Ecol. Evol.">
        <title>Genomic signatures of mitonuclear coevolution across populations of Tigriopus californicus.</title>
        <authorList>
            <person name="Barreto F.S."/>
            <person name="Watson E.T."/>
            <person name="Lima T.G."/>
            <person name="Willett C.S."/>
            <person name="Edmands S."/>
            <person name="Li W."/>
            <person name="Burton R.S."/>
        </authorList>
    </citation>
    <scope>NUCLEOTIDE SEQUENCE [LARGE SCALE GENOMIC DNA]</scope>
    <source>
        <strain evidence="3 4">San Diego</strain>
    </source>
</reference>
<dbReference type="PANTHER" id="PTHR34932">
    <property type="entry name" value="TRPL TRANSLOCATION DEFECT PROTEIN 14"/>
    <property type="match status" value="1"/>
</dbReference>
<dbReference type="InterPro" id="IPR027417">
    <property type="entry name" value="P-loop_NTPase"/>
</dbReference>
<feature type="region of interest" description="Disordered" evidence="1">
    <location>
        <begin position="408"/>
        <end position="447"/>
    </location>
</feature>
<gene>
    <name evidence="3" type="ORF">TCAL_03417</name>
</gene>
<dbReference type="FunFam" id="2.40.320.10:FF:000003">
    <property type="entry name" value="Uncharacterized protein, isoform C"/>
    <property type="match status" value="1"/>
</dbReference>